<name>W9RX77_9ROSA</name>
<dbReference type="InterPro" id="IPR000679">
    <property type="entry name" value="Znf_GATA"/>
</dbReference>
<dbReference type="PROSITE" id="PS50114">
    <property type="entry name" value="GATA_ZN_FINGER_2"/>
    <property type="match status" value="1"/>
</dbReference>
<feature type="compositionally biased region" description="Acidic residues" evidence="8">
    <location>
        <begin position="50"/>
        <end position="60"/>
    </location>
</feature>
<dbReference type="InterPro" id="IPR052138">
    <property type="entry name" value="GATA_ZnFinger_Domain"/>
</dbReference>
<dbReference type="GO" id="GO:0043565">
    <property type="term" value="F:sequence-specific DNA binding"/>
    <property type="evidence" value="ECO:0007669"/>
    <property type="project" value="InterPro"/>
</dbReference>
<sequence length="352" mass="38846">MRRGHKIGVGPTLSQKHYSGASPSSVDSYSDATSSAQPNPLNLESLLPPSDDDNSDDDSAVGDAAPMQYWQYGHNNNMVSGDHNTGNNNMVINNTGGPNNNYFGRFNQTGINMGQITKRTGAEADQILSSMEPQMPSLPNSSSFNAIMNNRSSAFSPVPWIQLNDYNNIFLNPNTTGTIMNNVNGTRRKNIINGMKRKRGDDGDDQMLQAQAEAFVFDFGEEEEVDQDHDVVEIDDGDDANKCCSNIYCRTQTTPMWRRGPLGPKSLCNACGIKYGKQEGIWRALEIAAAKARNSSGTSNPKGRRLKRIRPEETQVDTTLKERRFEEGISKGVEEAAKPRKVPRKFNDFVVA</sequence>
<keyword evidence="4" id="KW-0805">Transcription regulation</keyword>
<accession>W9RX77</accession>
<dbReference type="AlphaFoldDB" id="W9RX77"/>
<dbReference type="Gene3D" id="3.30.50.10">
    <property type="entry name" value="Erythroid Transcription Factor GATA-1, subunit A"/>
    <property type="match status" value="1"/>
</dbReference>
<evidence type="ECO:0000259" key="9">
    <source>
        <dbReference type="PROSITE" id="PS50114"/>
    </source>
</evidence>
<dbReference type="PANTHER" id="PTHR47255">
    <property type="entry name" value="GATA TRANSCRIPTION FACTOR 22-RELATED"/>
    <property type="match status" value="1"/>
</dbReference>
<feature type="region of interest" description="Disordered" evidence="8">
    <location>
        <begin position="292"/>
        <end position="315"/>
    </location>
</feature>
<dbReference type="SMART" id="SM00401">
    <property type="entry name" value="ZnF_GATA"/>
    <property type="match status" value="1"/>
</dbReference>
<evidence type="ECO:0000256" key="3">
    <source>
        <dbReference type="ARBA" id="ARBA00022833"/>
    </source>
</evidence>
<dbReference type="Proteomes" id="UP000030645">
    <property type="component" value="Unassembled WGS sequence"/>
</dbReference>
<keyword evidence="2 7" id="KW-0863">Zinc-finger</keyword>
<keyword evidence="6" id="KW-0804">Transcription</keyword>
<evidence type="ECO:0000256" key="1">
    <source>
        <dbReference type="ARBA" id="ARBA00022723"/>
    </source>
</evidence>
<dbReference type="GO" id="GO:0006355">
    <property type="term" value="P:regulation of DNA-templated transcription"/>
    <property type="evidence" value="ECO:0007669"/>
    <property type="project" value="InterPro"/>
</dbReference>
<evidence type="ECO:0000256" key="8">
    <source>
        <dbReference type="SAM" id="MobiDB-lite"/>
    </source>
</evidence>
<evidence type="ECO:0000256" key="5">
    <source>
        <dbReference type="ARBA" id="ARBA00023125"/>
    </source>
</evidence>
<reference evidence="11" key="1">
    <citation type="submission" date="2013-01" db="EMBL/GenBank/DDBJ databases">
        <title>Draft Genome Sequence of a Mulberry Tree, Morus notabilis C.K. Schneid.</title>
        <authorList>
            <person name="He N."/>
            <person name="Zhao S."/>
        </authorList>
    </citation>
    <scope>NUCLEOTIDE SEQUENCE</scope>
</reference>
<organism evidence="10 11">
    <name type="scientific">Morus notabilis</name>
    <dbReference type="NCBI Taxonomy" id="981085"/>
    <lineage>
        <taxon>Eukaryota</taxon>
        <taxon>Viridiplantae</taxon>
        <taxon>Streptophyta</taxon>
        <taxon>Embryophyta</taxon>
        <taxon>Tracheophyta</taxon>
        <taxon>Spermatophyta</taxon>
        <taxon>Magnoliopsida</taxon>
        <taxon>eudicotyledons</taxon>
        <taxon>Gunneridae</taxon>
        <taxon>Pentapetalae</taxon>
        <taxon>rosids</taxon>
        <taxon>fabids</taxon>
        <taxon>Rosales</taxon>
        <taxon>Moraceae</taxon>
        <taxon>Moreae</taxon>
        <taxon>Morus</taxon>
    </lineage>
</organism>
<proteinExistence type="predicted"/>
<evidence type="ECO:0000256" key="6">
    <source>
        <dbReference type="ARBA" id="ARBA00023163"/>
    </source>
</evidence>
<feature type="domain" description="GATA-type" evidence="9">
    <location>
        <begin position="249"/>
        <end position="275"/>
    </location>
</feature>
<evidence type="ECO:0000256" key="7">
    <source>
        <dbReference type="PROSITE-ProRule" id="PRU00094"/>
    </source>
</evidence>
<protein>
    <submittedName>
        <fullName evidence="10">GATA transcription factor 29</fullName>
    </submittedName>
</protein>
<dbReference type="EMBL" id="KE344704">
    <property type="protein sequence ID" value="EXB75968.1"/>
    <property type="molecule type" value="Genomic_DNA"/>
</dbReference>
<keyword evidence="5" id="KW-0238">DNA-binding</keyword>
<evidence type="ECO:0000313" key="11">
    <source>
        <dbReference type="Proteomes" id="UP000030645"/>
    </source>
</evidence>
<keyword evidence="1" id="KW-0479">Metal-binding</keyword>
<keyword evidence="3" id="KW-0862">Zinc</keyword>
<feature type="region of interest" description="Disordered" evidence="8">
    <location>
        <begin position="1"/>
        <end position="62"/>
    </location>
</feature>
<evidence type="ECO:0000256" key="2">
    <source>
        <dbReference type="ARBA" id="ARBA00022771"/>
    </source>
</evidence>
<dbReference type="GO" id="GO:0008270">
    <property type="term" value="F:zinc ion binding"/>
    <property type="evidence" value="ECO:0007669"/>
    <property type="project" value="UniProtKB-KW"/>
</dbReference>
<dbReference type="CDD" id="cd00202">
    <property type="entry name" value="ZnF_GATA"/>
    <property type="match status" value="1"/>
</dbReference>
<gene>
    <name evidence="10" type="ORF">L484_002893</name>
</gene>
<evidence type="ECO:0000313" key="10">
    <source>
        <dbReference type="EMBL" id="EXB75968.1"/>
    </source>
</evidence>
<dbReference type="PANTHER" id="PTHR47255:SF4">
    <property type="entry name" value="GATA ZINC FINGER DOMAIN-CONTAINING PROTEIN 12"/>
    <property type="match status" value="1"/>
</dbReference>
<dbReference type="InterPro" id="IPR013088">
    <property type="entry name" value="Znf_NHR/GATA"/>
</dbReference>
<dbReference type="SUPFAM" id="SSF57716">
    <property type="entry name" value="Glucocorticoid receptor-like (DNA-binding domain)"/>
    <property type="match status" value="1"/>
</dbReference>
<keyword evidence="11" id="KW-1185">Reference proteome</keyword>
<dbReference type="Pfam" id="PF00320">
    <property type="entry name" value="GATA"/>
    <property type="match status" value="1"/>
</dbReference>
<feature type="compositionally biased region" description="Low complexity" evidence="8">
    <location>
        <begin position="19"/>
        <end position="49"/>
    </location>
</feature>
<evidence type="ECO:0000256" key="4">
    <source>
        <dbReference type="ARBA" id="ARBA00023015"/>
    </source>
</evidence>
<dbReference type="eggNOG" id="KOG1601">
    <property type="taxonomic scope" value="Eukaryota"/>
</dbReference>